<dbReference type="Proteomes" id="UP000585681">
    <property type="component" value="Unassembled WGS sequence"/>
</dbReference>
<evidence type="ECO:0000256" key="6">
    <source>
        <dbReference type="SAM" id="SignalP"/>
    </source>
</evidence>
<feature type="signal peptide" evidence="6">
    <location>
        <begin position="1"/>
        <end position="24"/>
    </location>
</feature>
<dbReference type="Pfam" id="PF03562">
    <property type="entry name" value="MltA"/>
    <property type="match status" value="1"/>
</dbReference>
<evidence type="ECO:0000256" key="2">
    <source>
        <dbReference type="ARBA" id="ARBA00012587"/>
    </source>
</evidence>
<keyword evidence="4" id="KW-0961">Cell wall biogenesis/degradation</keyword>
<feature type="chain" id="PRO_5032398521" description="peptidoglycan lytic exotransglycosylase" evidence="6">
    <location>
        <begin position="25"/>
        <end position="344"/>
    </location>
</feature>
<dbReference type="CDD" id="cd14668">
    <property type="entry name" value="mlta_B"/>
    <property type="match status" value="1"/>
</dbReference>
<keyword evidence="6" id="KW-0732">Signal</keyword>
<evidence type="ECO:0000259" key="7">
    <source>
        <dbReference type="SMART" id="SM00925"/>
    </source>
</evidence>
<dbReference type="GO" id="GO:0008933">
    <property type="term" value="F:peptidoglycan lytic transglycosylase activity"/>
    <property type="evidence" value="ECO:0007669"/>
    <property type="project" value="TreeGrafter"/>
</dbReference>
<dbReference type="InterPro" id="IPR005300">
    <property type="entry name" value="MltA_B"/>
</dbReference>
<dbReference type="AlphaFoldDB" id="A0A840CHK4"/>
<evidence type="ECO:0000256" key="1">
    <source>
        <dbReference type="ARBA" id="ARBA00001420"/>
    </source>
</evidence>
<keyword evidence="9" id="KW-1185">Reference proteome</keyword>
<dbReference type="SUPFAM" id="SSF50685">
    <property type="entry name" value="Barwin-like endoglucanases"/>
    <property type="match status" value="1"/>
</dbReference>
<organism evidence="8 9">
    <name type="scientific">Actibacterium naphthalenivorans</name>
    <dbReference type="NCBI Taxonomy" id="1614693"/>
    <lineage>
        <taxon>Bacteria</taxon>
        <taxon>Pseudomonadati</taxon>
        <taxon>Pseudomonadota</taxon>
        <taxon>Alphaproteobacteria</taxon>
        <taxon>Rhodobacterales</taxon>
        <taxon>Roseobacteraceae</taxon>
        <taxon>Actibacterium</taxon>
    </lineage>
</organism>
<dbReference type="Pfam" id="PF06725">
    <property type="entry name" value="3D"/>
    <property type="match status" value="1"/>
</dbReference>
<reference evidence="8" key="1">
    <citation type="submission" date="2020-08" db="EMBL/GenBank/DDBJ databases">
        <title>Genomic Encyclopedia of Type Strains, Phase IV (KMG-IV): sequencing the most valuable type-strain genomes for metagenomic binning, comparative biology and taxonomic classification.</title>
        <authorList>
            <person name="Goeker M."/>
        </authorList>
    </citation>
    <scope>NUCLEOTIDE SEQUENCE [LARGE SCALE GENOMIC DNA]</scope>
    <source>
        <strain evidence="8">DSM 105040</strain>
    </source>
</reference>
<evidence type="ECO:0000256" key="5">
    <source>
        <dbReference type="ARBA" id="ARBA00030918"/>
    </source>
</evidence>
<dbReference type="InterPro" id="IPR010611">
    <property type="entry name" value="3D_dom"/>
</dbReference>
<dbReference type="Gene3D" id="2.40.40.10">
    <property type="entry name" value="RlpA-like domain"/>
    <property type="match status" value="2"/>
</dbReference>
<dbReference type="GO" id="GO:0071555">
    <property type="term" value="P:cell wall organization"/>
    <property type="evidence" value="ECO:0007669"/>
    <property type="project" value="UniProtKB-KW"/>
</dbReference>
<dbReference type="Gene3D" id="2.40.240.50">
    <property type="entry name" value="Barwin-like endoglucanases"/>
    <property type="match status" value="1"/>
</dbReference>
<comment type="caution">
    <text evidence="8">The sequence shown here is derived from an EMBL/GenBank/DDBJ whole genome shotgun (WGS) entry which is preliminary data.</text>
</comment>
<gene>
    <name evidence="8" type="ORF">GGR17_001418</name>
</gene>
<sequence length="344" mass="37222">MIRGLRAVAAAAALAMITPGGALGASAEILRFDDLEGWATDDHAQALSVFLETCPDLDPVDWGPLCALAQARPAAKSFFEIFFRPVLIGGGEPALFTGYFEPELEGARHPGGRFRTPLYRKPPELPEGEAWVSRAELEDQGLLQGRGLEIAWVDDPVEAFFLQIQGSGRIRLRDGTAIRVGYGGSNGHKYQSIGAELVRRGIYQPHQVSAQVIRNWVKRNPLDGRNLLRHNPSFVFFRVVRGVPAEKGPLGAMNRSISPMRTVAVDPAFTPLGAPVWIEKAGKDPLRRLMIAQDTGSAIKGPQRADIFYGTGDAAGRKAGHVRDPGRMVVLLPIDKALALVPGG</sequence>
<dbReference type="SMART" id="SM00925">
    <property type="entry name" value="MltA"/>
    <property type="match status" value="1"/>
</dbReference>
<proteinExistence type="predicted"/>
<evidence type="ECO:0000313" key="8">
    <source>
        <dbReference type="EMBL" id="MBB4021627.1"/>
    </source>
</evidence>
<evidence type="ECO:0000313" key="9">
    <source>
        <dbReference type="Proteomes" id="UP000585681"/>
    </source>
</evidence>
<dbReference type="EC" id="4.2.2.n1" evidence="2"/>
<dbReference type="PIRSF" id="PIRSF019422">
    <property type="entry name" value="MltA"/>
    <property type="match status" value="1"/>
</dbReference>
<dbReference type="EMBL" id="JACIEQ010000001">
    <property type="protein sequence ID" value="MBB4021627.1"/>
    <property type="molecule type" value="Genomic_DNA"/>
</dbReference>
<dbReference type="RefSeq" id="WP_054537538.1">
    <property type="nucleotide sequence ID" value="NZ_JACIEQ010000001.1"/>
</dbReference>
<protein>
    <recommendedName>
        <fullName evidence="2">peptidoglycan lytic exotransglycosylase</fullName>
        <ecNumber evidence="2">4.2.2.n1</ecNumber>
    </recommendedName>
    <alternativeName>
        <fullName evidence="5">Murein hydrolase A</fullName>
    </alternativeName>
</protein>
<evidence type="ECO:0000256" key="3">
    <source>
        <dbReference type="ARBA" id="ARBA00023239"/>
    </source>
</evidence>
<comment type="catalytic activity">
    <reaction evidence="1">
        <text>Exolytic cleavage of the (1-&gt;4)-beta-glycosidic linkage between N-acetylmuramic acid (MurNAc) and N-acetylglucosamine (GlcNAc) residues in peptidoglycan, from either the reducing or the non-reducing ends of the peptidoglycan chains, with concomitant formation of a 1,6-anhydrobond in the MurNAc residue.</text>
        <dbReference type="EC" id="4.2.2.n1"/>
    </reaction>
</comment>
<name>A0A840CHK4_9RHOB</name>
<dbReference type="GO" id="GO:0019867">
    <property type="term" value="C:outer membrane"/>
    <property type="evidence" value="ECO:0007669"/>
    <property type="project" value="InterPro"/>
</dbReference>
<dbReference type="PANTHER" id="PTHR30124">
    <property type="entry name" value="MEMBRANE-BOUND LYTIC MUREIN TRANSGLYCOSYLASE A"/>
    <property type="match status" value="1"/>
</dbReference>
<dbReference type="InterPro" id="IPR036908">
    <property type="entry name" value="RlpA-like_sf"/>
</dbReference>
<accession>A0A840CHK4</accession>
<dbReference type="CDD" id="cd14485">
    <property type="entry name" value="mltA_like_LT_A"/>
    <property type="match status" value="1"/>
</dbReference>
<dbReference type="InterPro" id="IPR026044">
    <property type="entry name" value="MltA"/>
</dbReference>
<keyword evidence="3" id="KW-0456">Lyase</keyword>
<dbReference type="PANTHER" id="PTHR30124:SF0">
    <property type="entry name" value="MEMBRANE-BOUND LYTIC MUREIN TRANSGLYCOSYLASE A"/>
    <property type="match status" value="1"/>
</dbReference>
<dbReference type="GO" id="GO:0009253">
    <property type="term" value="P:peptidoglycan catabolic process"/>
    <property type="evidence" value="ECO:0007669"/>
    <property type="project" value="TreeGrafter"/>
</dbReference>
<feature type="domain" description="Lytic transglycosylase MltA" evidence="7">
    <location>
        <begin position="103"/>
        <end position="238"/>
    </location>
</feature>
<evidence type="ECO:0000256" key="4">
    <source>
        <dbReference type="ARBA" id="ARBA00023316"/>
    </source>
</evidence>
<dbReference type="GO" id="GO:0009254">
    <property type="term" value="P:peptidoglycan turnover"/>
    <property type="evidence" value="ECO:0007669"/>
    <property type="project" value="InterPro"/>
</dbReference>
<dbReference type="GO" id="GO:0004553">
    <property type="term" value="F:hydrolase activity, hydrolyzing O-glycosyl compounds"/>
    <property type="evidence" value="ECO:0007669"/>
    <property type="project" value="InterPro"/>
</dbReference>